<protein>
    <submittedName>
        <fullName evidence="1">Uncharacterized protein</fullName>
    </submittedName>
</protein>
<sequence length="123" mass="13553">MEFVKSVEEVKQDGYENNVEKKGQKGGLALSLQFLPRHRCSISYVTSVESMTTFKDGVPVWTGYADRSPSGALSSSYSSTAVVVPLPLWQDRCHDHTTTVARPNPVSRPTLHHTLIGSTIHVI</sequence>
<evidence type="ECO:0000313" key="2">
    <source>
        <dbReference type="Proteomes" id="UP000823775"/>
    </source>
</evidence>
<accession>A0ABS8TPJ3</accession>
<dbReference type="EMBL" id="JACEIK010001881">
    <property type="protein sequence ID" value="MCD7472834.1"/>
    <property type="molecule type" value="Genomic_DNA"/>
</dbReference>
<organism evidence="1 2">
    <name type="scientific">Datura stramonium</name>
    <name type="common">Jimsonweed</name>
    <name type="synonym">Common thornapple</name>
    <dbReference type="NCBI Taxonomy" id="4076"/>
    <lineage>
        <taxon>Eukaryota</taxon>
        <taxon>Viridiplantae</taxon>
        <taxon>Streptophyta</taxon>
        <taxon>Embryophyta</taxon>
        <taxon>Tracheophyta</taxon>
        <taxon>Spermatophyta</taxon>
        <taxon>Magnoliopsida</taxon>
        <taxon>eudicotyledons</taxon>
        <taxon>Gunneridae</taxon>
        <taxon>Pentapetalae</taxon>
        <taxon>asterids</taxon>
        <taxon>lamiids</taxon>
        <taxon>Solanales</taxon>
        <taxon>Solanaceae</taxon>
        <taxon>Solanoideae</taxon>
        <taxon>Datureae</taxon>
        <taxon>Datura</taxon>
    </lineage>
</organism>
<dbReference type="Proteomes" id="UP000823775">
    <property type="component" value="Unassembled WGS sequence"/>
</dbReference>
<name>A0ABS8TPJ3_DATST</name>
<reference evidence="1 2" key="1">
    <citation type="journal article" date="2021" name="BMC Genomics">
        <title>Datura genome reveals duplications of psychoactive alkaloid biosynthetic genes and high mutation rate following tissue culture.</title>
        <authorList>
            <person name="Rajewski A."/>
            <person name="Carter-House D."/>
            <person name="Stajich J."/>
            <person name="Litt A."/>
        </authorList>
    </citation>
    <scope>NUCLEOTIDE SEQUENCE [LARGE SCALE GENOMIC DNA]</scope>
    <source>
        <strain evidence="1">AR-01</strain>
    </source>
</reference>
<keyword evidence="2" id="KW-1185">Reference proteome</keyword>
<evidence type="ECO:0000313" key="1">
    <source>
        <dbReference type="EMBL" id="MCD7472834.1"/>
    </source>
</evidence>
<comment type="caution">
    <text evidence="1">The sequence shown here is derived from an EMBL/GenBank/DDBJ whole genome shotgun (WGS) entry which is preliminary data.</text>
</comment>
<gene>
    <name evidence="1" type="ORF">HAX54_014231</name>
</gene>
<proteinExistence type="predicted"/>